<dbReference type="InterPro" id="IPR030395">
    <property type="entry name" value="GP_PDE_dom"/>
</dbReference>
<dbReference type="EMBL" id="JAVDTT010000001">
    <property type="protein sequence ID" value="MDR6840271.1"/>
    <property type="molecule type" value="Genomic_DNA"/>
</dbReference>
<dbReference type="PANTHER" id="PTHR43620">
    <property type="entry name" value="GLYCEROPHOSPHORYL DIESTER PHOSPHODIESTERASE"/>
    <property type="match status" value="1"/>
</dbReference>
<dbReference type="CDD" id="cd08602">
    <property type="entry name" value="GDPD_ScGlpQ1_like"/>
    <property type="match status" value="1"/>
</dbReference>
<dbReference type="Gene3D" id="3.20.20.190">
    <property type="entry name" value="Phosphatidylinositol (PI) phosphodiesterase"/>
    <property type="match status" value="1"/>
</dbReference>
<dbReference type="PANTHER" id="PTHR43620:SF7">
    <property type="entry name" value="GLYCEROPHOSPHODIESTER PHOSPHODIESTERASE GDPD5-RELATED"/>
    <property type="match status" value="1"/>
</dbReference>
<evidence type="ECO:0000256" key="5">
    <source>
        <dbReference type="ARBA" id="ARBA00022801"/>
    </source>
</evidence>
<name>A0ABU1RNB9_9GAMM</name>
<dbReference type="Pfam" id="PF03009">
    <property type="entry name" value="GDPD"/>
    <property type="match status" value="1"/>
</dbReference>
<dbReference type="InterPro" id="IPR017946">
    <property type="entry name" value="PLC-like_Pdiesterase_TIM-brl"/>
</dbReference>
<dbReference type="SUPFAM" id="SSF51695">
    <property type="entry name" value="PLC-like phosphodiesterases"/>
    <property type="match status" value="1"/>
</dbReference>
<sequence length="350" mass="38331">MPSDTSQVSIIAHRGASALRPEHTLAAYARAIEDGADAIEPDLVSTKDGFLVARHENEISGTTDIADHPEFASRKTRKSIDGEKTDGWFTEDFTLTELRTLRARERLPELRSTAYDDQFGIVTLDEIIELVASESPKHGRVIGIVPEIKHPTYFAGLGLAMEDKLLATLMAHSYTQRAPVTIQSFETGNLRYLRDKIGATHSNIELLQLLGETDGRPYDAVVSRQRTTYGDMMRPSGLREIATYADAIGASIKNVDLRSGAQEARSALVDDAHAEGLKVVIYTFRPENHFLGPEFKGGGGAAERNESGSVREMRRYIAAGIDAVFTDDPALGREAVVQASRTRDAHPPGE</sequence>
<gene>
    <name evidence="8" type="ORF">J2W94_000535</name>
</gene>
<dbReference type="RefSeq" id="WP_310090099.1">
    <property type="nucleotide sequence ID" value="NZ_JAVDTT010000001.1"/>
</dbReference>
<dbReference type="Proteomes" id="UP001254759">
    <property type="component" value="Unassembled WGS sequence"/>
</dbReference>
<evidence type="ECO:0000256" key="6">
    <source>
        <dbReference type="ARBA" id="ARBA00047512"/>
    </source>
</evidence>
<comment type="catalytic activity">
    <reaction evidence="6">
        <text>a sn-glycero-3-phosphodiester + H2O = an alcohol + sn-glycerol 3-phosphate + H(+)</text>
        <dbReference type="Rhea" id="RHEA:12969"/>
        <dbReference type="ChEBI" id="CHEBI:15377"/>
        <dbReference type="ChEBI" id="CHEBI:15378"/>
        <dbReference type="ChEBI" id="CHEBI:30879"/>
        <dbReference type="ChEBI" id="CHEBI:57597"/>
        <dbReference type="ChEBI" id="CHEBI:83408"/>
        <dbReference type="EC" id="3.1.4.46"/>
    </reaction>
</comment>
<evidence type="ECO:0000256" key="1">
    <source>
        <dbReference type="ARBA" id="ARBA00007277"/>
    </source>
</evidence>
<evidence type="ECO:0000313" key="8">
    <source>
        <dbReference type="EMBL" id="MDR6840271.1"/>
    </source>
</evidence>
<comment type="similarity">
    <text evidence="1">Belongs to the glycerophosphoryl diester phosphodiesterase family.</text>
</comment>
<keyword evidence="3" id="KW-0732">Signal</keyword>
<evidence type="ECO:0000259" key="7">
    <source>
        <dbReference type="PROSITE" id="PS51704"/>
    </source>
</evidence>
<proteinExistence type="inferred from homology"/>
<feature type="domain" description="GP-PDE" evidence="7">
    <location>
        <begin position="8"/>
        <end position="336"/>
    </location>
</feature>
<dbReference type="EC" id="3.1.4.46" evidence="2"/>
<protein>
    <recommendedName>
        <fullName evidence="2">glycerophosphodiester phosphodiesterase</fullName>
        <ecNumber evidence="2">3.1.4.46</ecNumber>
    </recommendedName>
</protein>
<comment type="caution">
    <text evidence="8">The sequence shown here is derived from an EMBL/GenBank/DDBJ whole genome shotgun (WGS) entry which is preliminary data.</text>
</comment>
<evidence type="ECO:0000256" key="3">
    <source>
        <dbReference type="ARBA" id="ARBA00022729"/>
    </source>
</evidence>
<keyword evidence="9" id="KW-1185">Reference proteome</keyword>
<keyword evidence="4" id="KW-0319">Glycerol metabolism</keyword>
<evidence type="ECO:0000256" key="2">
    <source>
        <dbReference type="ARBA" id="ARBA00012247"/>
    </source>
</evidence>
<accession>A0ABU1RNB9</accession>
<evidence type="ECO:0000313" key="9">
    <source>
        <dbReference type="Proteomes" id="UP001254759"/>
    </source>
</evidence>
<evidence type="ECO:0000256" key="4">
    <source>
        <dbReference type="ARBA" id="ARBA00022798"/>
    </source>
</evidence>
<organism evidence="8 9">
    <name type="scientific">Pseudoxanthomonas sacheonensis</name>
    <dbReference type="NCBI Taxonomy" id="443615"/>
    <lineage>
        <taxon>Bacteria</taxon>
        <taxon>Pseudomonadati</taxon>
        <taxon>Pseudomonadota</taxon>
        <taxon>Gammaproteobacteria</taxon>
        <taxon>Lysobacterales</taxon>
        <taxon>Lysobacteraceae</taxon>
        <taxon>Pseudoxanthomonas</taxon>
    </lineage>
</organism>
<dbReference type="PROSITE" id="PS51704">
    <property type="entry name" value="GP_PDE"/>
    <property type="match status" value="1"/>
</dbReference>
<dbReference type="GO" id="GO:0008889">
    <property type="term" value="F:glycerophosphodiester phosphodiesterase activity"/>
    <property type="evidence" value="ECO:0007669"/>
    <property type="project" value="UniProtKB-EC"/>
</dbReference>
<keyword evidence="5 8" id="KW-0378">Hydrolase</keyword>
<reference evidence="8 9" key="1">
    <citation type="submission" date="2023-07" db="EMBL/GenBank/DDBJ databases">
        <title>Sorghum-associated microbial communities from plants grown in Nebraska, USA.</title>
        <authorList>
            <person name="Schachtman D."/>
        </authorList>
    </citation>
    <scope>NUCLEOTIDE SEQUENCE [LARGE SCALE GENOMIC DNA]</scope>
    <source>
        <strain evidence="8 9">BE107</strain>
    </source>
</reference>